<keyword evidence="2" id="KW-1185">Reference proteome</keyword>
<accession>A0ACB8H4J7</accession>
<evidence type="ECO:0000313" key="2">
    <source>
        <dbReference type="Proteomes" id="UP000664032"/>
    </source>
</evidence>
<name>A0ACB8H4J7_PSICU</name>
<organism evidence="1 2">
    <name type="scientific">Psilocybe cubensis</name>
    <name type="common">Psychedelic mushroom</name>
    <name type="synonym">Stropharia cubensis</name>
    <dbReference type="NCBI Taxonomy" id="181762"/>
    <lineage>
        <taxon>Eukaryota</taxon>
        <taxon>Fungi</taxon>
        <taxon>Dikarya</taxon>
        <taxon>Basidiomycota</taxon>
        <taxon>Agaricomycotina</taxon>
        <taxon>Agaricomycetes</taxon>
        <taxon>Agaricomycetidae</taxon>
        <taxon>Agaricales</taxon>
        <taxon>Agaricineae</taxon>
        <taxon>Strophariaceae</taxon>
        <taxon>Psilocybe</taxon>
    </lineage>
</organism>
<dbReference type="Proteomes" id="UP000664032">
    <property type="component" value="Unassembled WGS sequence"/>
</dbReference>
<sequence length="909" mass="101246">MPVDPSHNPLTRRTNRKLTSDEEIDSRRARGEISCAECRRLKLKCDKKLPCSSCVRRGCPSICPNGSLSTGQGTRFVLADTSQLHTKIADMGQRIRQLEDALAIFQSGVSNEPHPLLREELLSIKFGPEKGHVPEKEAPVRKDSIEPPIDAFGTMTIGESGEGKYFGPSAGSEAGADLEQLETGVEDETYIPISREIARLSASFPFGAQDNIDKPLDFMLEHLPPEPRAWSLCETYMEQATWAFRPIRRDELIDDMLSPVYKVVKDRSLLSTSPVSAHKLAALYFVFSAGALVDLTLEPYSQEAETYYHLGRACLSLRSVLDSPEISTVQAILLMAFYHANAGNRYTMDSAWALTSLGAKLAQGLGLHRDSSRWQMDPKIVQRRRGLFWELFSHELFYSFALGRPPSIRLSYVDCEFPDDDEATLDAQGNTLVGLMRWKYEFSKEIFASVIELSLTAQAPQYSTILELDRKLREKTFFPHLNAFISPEDEEITPSVYMKRCLLGQYRSISKHYFNTCLLQLLILNAKALLYLHRSFFAQAMLDHPVNPLQSPYSPSFLAAYRCASGVIKSSLNHYDRFPELCGRWWGIWTHCELMWKQIIVGCIVTRSPSSSMAASAFIELGLACDLFEKGATHSRRARSGLAILYKMREKAFQVYSQFRSGNIAPNRTLSVGKPDYGDDELALFGGQTRVLVSKLLSKYMKTRKQSQSSSSSAPASSVSSPSSEESRVTPSVDLSREVHPSLVEYLAMYPPSNAPSRHSPGNDGSVNNLASNPNINPASSTSIDQSAYRSTSNSVDQSSYQSWHPPSLFTPLAPETFTNIASEFQPFTSTNQFDLNRHAPPVETKAGPTDTSLVDLGMMMTGESGIDEQWMSFMRDSGFLQADSSGHPVYTTSPPTYNSSAPTNLYQL</sequence>
<gene>
    <name evidence="1" type="ORF">JR316_0005035</name>
</gene>
<dbReference type="EMBL" id="JAFIQS020000004">
    <property type="protein sequence ID" value="KAH9482935.1"/>
    <property type="molecule type" value="Genomic_DNA"/>
</dbReference>
<protein>
    <submittedName>
        <fullName evidence="1">Transcriptional regulatory protein C1F7.11c</fullName>
    </submittedName>
</protein>
<proteinExistence type="predicted"/>
<comment type="caution">
    <text evidence="1">The sequence shown here is derived from an EMBL/GenBank/DDBJ whole genome shotgun (WGS) entry which is preliminary data.</text>
</comment>
<evidence type="ECO:0000313" key="1">
    <source>
        <dbReference type="EMBL" id="KAH9482935.1"/>
    </source>
</evidence>
<reference evidence="1" key="1">
    <citation type="submission" date="2021-10" db="EMBL/GenBank/DDBJ databases">
        <title>Psilocybe cubensis genome.</title>
        <authorList>
            <person name="Mckernan K.J."/>
            <person name="Crawford S."/>
            <person name="Trippe A."/>
            <person name="Kane L.T."/>
            <person name="Mclaughlin S."/>
        </authorList>
    </citation>
    <scope>NUCLEOTIDE SEQUENCE</scope>
    <source>
        <strain evidence="1">MGC-MH-2018</strain>
    </source>
</reference>